<protein>
    <submittedName>
        <fullName evidence="10">ABC2 type transporter superfamily protein</fullName>
    </submittedName>
</protein>
<feature type="transmembrane region" description="Helical" evidence="8">
    <location>
        <begin position="549"/>
        <end position="568"/>
    </location>
</feature>
<dbReference type="KEGG" id="acan:ACA1_370200"/>
<dbReference type="Pfam" id="PF00005">
    <property type="entry name" value="ABC_tran"/>
    <property type="match status" value="1"/>
</dbReference>
<feature type="transmembrane region" description="Helical" evidence="8">
    <location>
        <begin position="516"/>
        <end position="537"/>
    </location>
</feature>
<evidence type="ECO:0000256" key="3">
    <source>
        <dbReference type="ARBA" id="ARBA00022692"/>
    </source>
</evidence>
<feature type="domain" description="ABC transporter" evidence="9">
    <location>
        <begin position="17"/>
        <end position="258"/>
    </location>
</feature>
<dbReference type="AlphaFoldDB" id="L8H1K0"/>
<dbReference type="GO" id="GO:0005524">
    <property type="term" value="F:ATP binding"/>
    <property type="evidence" value="ECO:0007669"/>
    <property type="project" value="UniProtKB-KW"/>
</dbReference>
<dbReference type="EMBL" id="KB007960">
    <property type="protein sequence ID" value="ELR18266.1"/>
    <property type="molecule type" value="Genomic_DNA"/>
</dbReference>
<dbReference type="PROSITE" id="PS50893">
    <property type="entry name" value="ABC_TRANSPORTER_2"/>
    <property type="match status" value="1"/>
</dbReference>
<comment type="subcellular location">
    <subcellularLocation>
        <location evidence="1">Membrane</location>
        <topology evidence="1">Multi-pass membrane protein</topology>
    </subcellularLocation>
</comment>
<evidence type="ECO:0000256" key="6">
    <source>
        <dbReference type="ARBA" id="ARBA00022989"/>
    </source>
</evidence>
<keyword evidence="2" id="KW-0813">Transport</keyword>
<evidence type="ECO:0000256" key="4">
    <source>
        <dbReference type="ARBA" id="ARBA00022741"/>
    </source>
</evidence>
<dbReference type="InterPro" id="IPR003439">
    <property type="entry name" value="ABC_transporter-like_ATP-bd"/>
</dbReference>
<proteinExistence type="predicted"/>
<dbReference type="InterPro" id="IPR013525">
    <property type="entry name" value="ABC2_TM"/>
</dbReference>
<dbReference type="InterPro" id="IPR027417">
    <property type="entry name" value="P-loop_NTPase"/>
</dbReference>
<dbReference type="PANTHER" id="PTHR48041">
    <property type="entry name" value="ABC TRANSPORTER G FAMILY MEMBER 28"/>
    <property type="match status" value="1"/>
</dbReference>
<keyword evidence="3 8" id="KW-0812">Transmembrane</keyword>
<dbReference type="PANTHER" id="PTHR48041:SF139">
    <property type="entry name" value="PROTEIN SCARLET"/>
    <property type="match status" value="1"/>
</dbReference>
<organism evidence="10 11">
    <name type="scientific">Acanthamoeba castellanii (strain ATCC 30010 / Neff)</name>
    <dbReference type="NCBI Taxonomy" id="1257118"/>
    <lineage>
        <taxon>Eukaryota</taxon>
        <taxon>Amoebozoa</taxon>
        <taxon>Discosea</taxon>
        <taxon>Longamoebia</taxon>
        <taxon>Centramoebida</taxon>
        <taxon>Acanthamoebidae</taxon>
        <taxon>Acanthamoeba</taxon>
    </lineage>
</organism>
<dbReference type="CDD" id="cd03213">
    <property type="entry name" value="ABCG_EPDR"/>
    <property type="match status" value="1"/>
</dbReference>
<evidence type="ECO:0000256" key="8">
    <source>
        <dbReference type="SAM" id="Phobius"/>
    </source>
</evidence>
<keyword evidence="11" id="KW-1185">Reference proteome</keyword>
<sequence>MKAVVCTLGPPGLDATYSGADVERGGHHHPASAHEKQLLRGVEGIVHPGELCAIMGASGAGKTTLLDVLASRGVRGRLSGEVRLNGQPVQKQSYFRRISGYVMQDNLMLDTLTVRETLSFAARLKLPSRMTSEQKERRVDEVMKELGLEHIAHSKVGNAANRGISGGEQKRVAIALELVSSPSLLFLDEPTSGLDSHGATNLVLMLKRTVICTIHQPSSHMFRAFDKLMLLAQGRASHVVDYFEKLSIRPPLHTNPADFILDIAFHARRKDLLEGDQHDPHHYDYAATAEAKPTAEIAEDYLQDPAATQAGEDDEEGFLIAADEEERRYEEVVPSTEQLADIYLKSTAYESLAKDLAREHTDSRREYYERQNLTKIEKYGVSIFVQMWVLLLRELLFMIRHPSLFYARFGQQIVMGLLVGSIWFQISENSLYVQNTLGVLFMTVALLSFVSFSSVPQYIEQRSIYNRERAAGMYHAFSYFISKTVVGFTLLAMLVCVECSIIYWMVGLRDAPVYHFFFFVFIVLLTSWAGEALIFAVCNLAGSTQIAQVVTALCLGFFFIFAGFYINANSIPDYYVWAKYSSFIKYGFEALVYNEFVERVVGGIPGKAIIDQTTEGLSVWTDVGVLSGMTGFYLLVAYLALQFLHKEKR</sequence>
<evidence type="ECO:0000256" key="1">
    <source>
        <dbReference type="ARBA" id="ARBA00004141"/>
    </source>
</evidence>
<reference evidence="10 11" key="1">
    <citation type="journal article" date="2013" name="Genome Biol.">
        <title>Genome of Acanthamoeba castellanii highlights extensive lateral gene transfer and early evolution of tyrosine kinase signaling.</title>
        <authorList>
            <person name="Clarke M."/>
            <person name="Lohan A.J."/>
            <person name="Liu B."/>
            <person name="Lagkouvardos I."/>
            <person name="Roy S."/>
            <person name="Zafar N."/>
            <person name="Bertelli C."/>
            <person name="Schilde C."/>
            <person name="Kianianmomeni A."/>
            <person name="Burglin T.R."/>
            <person name="Frech C."/>
            <person name="Turcotte B."/>
            <person name="Kopec K.O."/>
            <person name="Synnott J.M."/>
            <person name="Choo C."/>
            <person name="Paponov I."/>
            <person name="Finkler A."/>
            <person name="Soon Heng Tan C."/>
            <person name="Hutchins A.P."/>
            <person name="Weinmeier T."/>
            <person name="Rattei T."/>
            <person name="Chu J.S."/>
            <person name="Gimenez G."/>
            <person name="Irimia M."/>
            <person name="Rigden D.J."/>
            <person name="Fitzpatrick D.A."/>
            <person name="Lorenzo-Morales J."/>
            <person name="Bateman A."/>
            <person name="Chiu C.H."/>
            <person name="Tang P."/>
            <person name="Hegemann P."/>
            <person name="Fromm H."/>
            <person name="Raoult D."/>
            <person name="Greub G."/>
            <person name="Miranda-Saavedra D."/>
            <person name="Chen N."/>
            <person name="Nash P."/>
            <person name="Ginger M.L."/>
            <person name="Horn M."/>
            <person name="Schaap P."/>
            <person name="Caler L."/>
            <person name="Loftus B."/>
        </authorList>
    </citation>
    <scope>NUCLEOTIDE SEQUENCE [LARGE SCALE GENOMIC DNA]</scope>
    <source>
        <strain evidence="10 11">Neff</strain>
    </source>
</reference>
<dbReference type="GO" id="GO:0016887">
    <property type="term" value="F:ATP hydrolysis activity"/>
    <property type="evidence" value="ECO:0007669"/>
    <property type="project" value="InterPro"/>
</dbReference>
<keyword evidence="5" id="KW-0067">ATP-binding</keyword>
<keyword evidence="4" id="KW-0547">Nucleotide-binding</keyword>
<evidence type="ECO:0000259" key="9">
    <source>
        <dbReference type="PROSITE" id="PS50893"/>
    </source>
</evidence>
<name>L8H1K0_ACACF</name>
<feature type="transmembrane region" description="Helical" evidence="8">
    <location>
        <begin position="623"/>
        <end position="644"/>
    </location>
</feature>
<dbReference type="RefSeq" id="XP_004340286.1">
    <property type="nucleotide sequence ID" value="XM_004340238.1"/>
</dbReference>
<dbReference type="OMA" id="TEQPVEM"/>
<dbReference type="InterPro" id="IPR050352">
    <property type="entry name" value="ABCG_transporters"/>
</dbReference>
<dbReference type="PROSITE" id="PS00211">
    <property type="entry name" value="ABC_TRANSPORTER_1"/>
    <property type="match status" value="1"/>
</dbReference>
<dbReference type="Proteomes" id="UP000011083">
    <property type="component" value="Unassembled WGS sequence"/>
</dbReference>
<accession>L8H1K0</accession>
<gene>
    <name evidence="10" type="ORF">ACA1_370200</name>
</gene>
<dbReference type="InterPro" id="IPR003593">
    <property type="entry name" value="AAA+_ATPase"/>
</dbReference>
<dbReference type="VEuPathDB" id="AmoebaDB:ACA1_370200"/>
<keyword evidence="6 8" id="KW-1133">Transmembrane helix</keyword>
<evidence type="ECO:0000256" key="7">
    <source>
        <dbReference type="ARBA" id="ARBA00023136"/>
    </source>
</evidence>
<dbReference type="GeneID" id="14919068"/>
<feature type="transmembrane region" description="Helical" evidence="8">
    <location>
        <begin position="379"/>
        <end position="397"/>
    </location>
</feature>
<dbReference type="GO" id="GO:0016020">
    <property type="term" value="C:membrane"/>
    <property type="evidence" value="ECO:0007669"/>
    <property type="project" value="UniProtKB-SubCell"/>
</dbReference>
<feature type="transmembrane region" description="Helical" evidence="8">
    <location>
        <begin position="438"/>
        <end position="459"/>
    </location>
</feature>
<feature type="transmembrane region" description="Helical" evidence="8">
    <location>
        <begin position="409"/>
        <end position="426"/>
    </location>
</feature>
<evidence type="ECO:0000313" key="10">
    <source>
        <dbReference type="EMBL" id="ELR18266.1"/>
    </source>
</evidence>
<keyword evidence="7 8" id="KW-0472">Membrane</keyword>
<dbReference type="SMART" id="SM00382">
    <property type="entry name" value="AAA"/>
    <property type="match status" value="1"/>
</dbReference>
<evidence type="ECO:0000256" key="5">
    <source>
        <dbReference type="ARBA" id="ARBA00022840"/>
    </source>
</evidence>
<evidence type="ECO:0000256" key="2">
    <source>
        <dbReference type="ARBA" id="ARBA00022448"/>
    </source>
</evidence>
<dbReference type="InterPro" id="IPR017871">
    <property type="entry name" value="ABC_transporter-like_CS"/>
</dbReference>
<dbReference type="Pfam" id="PF01061">
    <property type="entry name" value="ABC2_membrane"/>
    <property type="match status" value="1"/>
</dbReference>
<feature type="transmembrane region" description="Helical" evidence="8">
    <location>
        <begin position="480"/>
        <end position="504"/>
    </location>
</feature>
<dbReference type="SUPFAM" id="SSF52540">
    <property type="entry name" value="P-loop containing nucleoside triphosphate hydrolases"/>
    <property type="match status" value="1"/>
</dbReference>
<dbReference type="OrthoDB" id="26425at2759"/>
<evidence type="ECO:0000313" key="11">
    <source>
        <dbReference type="Proteomes" id="UP000011083"/>
    </source>
</evidence>
<dbReference type="Gene3D" id="3.40.50.300">
    <property type="entry name" value="P-loop containing nucleotide triphosphate hydrolases"/>
    <property type="match status" value="1"/>
</dbReference>
<dbReference type="GO" id="GO:0140359">
    <property type="term" value="F:ABC-type transporter activity"/>
    <property type="evidence" value="ECO:0007669"/>
    <property type="project" value="InterPro"/>
</dbReference>